<dbReference type="EMBL" id="CDPU01000015">
    <property type="protein sequence ID" value="CEO49653.1"/>
    <property type="molecule type" value="Genomic_DNA"/>
</dbReference>
<dbReference type="GO" id="GO:0006357">
    <property type="term" value="P:regulation of transcription by RNA polymerase II"/>
    <property type="evidence" value="ECO:0007669"/>
    <property type="project" value="InterPro"/>
</dbReference>
<evidence type="ECO:0000256" key="1">
    <source>
        <dbReference type="ARBA" id="ARBA00008638"/>
    </source>
</evidence>
<dbReference type="SMART" id="SM00385">
    <property type="entry name" value="CYCLIN"/>
    <property type="match status" value="1"/>
</dbReference>
<name>A0A0B7JX56_BIOOC</name>
<dbReference type="InterPro" id="IPR036915">
    <property type="entry name" value="Cyclin-like_sf"/>
</dbReference>
<dbReference type="Gene3D" id="1.10.472.10">
    <property type="entry name" value="Cyclin-like"/>
    <property type="match status" value="2"/>
</dbReference>
<dbReference type="CDD" id="cd20524">
    <property type="entry name" value="CYCLIN_CCNH_rpt1"/>
    <property type="match status" value="1"/>
</dbReference>
<keyword evidence="2" id="KW-0195">Cyclin</keyword>
<evidence type="ECO:0000313" key="5">
    <source>
        <dbReference type="EMBL" id="CEO49653.1"/>
    </source>
</evidence>
<reference evidence="5" key="1">
    <citation type="submission" date="2015-01" db="EMBL/GenBank/DDBJ databases">
        <authorList>
            <person name="Durling Mikael"/>
        </authorList>
    </citation>
    <scope>NUCLEOTIDE SEQUENCE</scope>
</reference>
<dbReference type="InterPro" id="IPR043198">
    <property type="entry name" value="Cyclin/Ssn8"/>
</dbReference>
<protein>
    <recommendedName>
        <fullName evidence="4">Cyclin-like domain-containing protein</fullName>
    </recommendedName>
</protein>
<dbReference type="CDD" id="cd20525">
    <property type="entry name" value="CYCLIN_CCNH_rpt2"/>
    <property type="match status" value="1"/>
</dbReference>
<feature type="region of interest" description="Disordered" evidence="3">
    <location>
        <begin position="305"/>
        <end position="349"/>
    </location>
</feature>
<comment type="similarity">
    <text evidence="1">Belongs to the cyclin family. Cyclin C subfamily.</text>
</comment>
<sequence>MATEDERYRQSSQYRLWSFTRAGLQDLRAKTNSLAKQQIAPRLTANPPPEFLTAEEEIRLVRFHTIELIQAAQFCELPTEIRSTAAVFFRRFYVTNSVMTYPPTELLKTSLFFGCKAEGYYIRLSRLSEKLSGTTSEQILAGEFLLCQGVRFAFDVRHPLRALDGAILELQQRLPNEQSRINKAHVRAREVLKFSALLTDVYFHYTPSQIMMAALQMVDKTLVDVLVPAPHSGAGDGAAGEMHKKIMDAIASCRVMLEEEPPERMSNYWETPETIKSMKPLRKKLQRCRDPDRVDLVALQKARREQALNKEKKPAGSAEGELFGEAISREVKRRKVDTADDVFGPPMPL</sequence>
<evidence type="ECO:0000259" key="4">
    <source>
        <dbReference type="SMART" id="SM00385"/>
    </source>
</evidence>
<dbReference type="SUPFAM" id="SSF47954">
    <property type="entry name" value="Cyclin-like"/>
    <property type="match status" value="2"/>
</dbReference>
<feature type="domain" description="Cyclin-like" evidence="4">
    <location>
        <begin position="66"/>
        <end position="148"/>
    </location>
</feature>
<dbReference type="Pfam" id="PF16899">
    <property type="entry name" value="Cyclin_C_2"/>
    <property type="match status" value="1"/>
</dbReference>
<dbReference type="PANTHER" id="PTHR10026">
    <property type="entry name" value="CYCLIN"/>
    <property type="match status" value="1"/>
</dbReference>
<evidence type="ECO:0000256" key="2">
    <source>
        <dbReference type="ARBA" id="ARBA00023127"/>
    </source>
</evidence>
<accession>A0A0B7JX56</accession>
<dbReference type="GO" id="GO:0016538">
    <property type="term" value="F:cyclin-dependent protein serine/threonine kinase regulator activity"/>
    <property type="evidence" value="ECO:0007669"/>
    <property type="project" value="InterPro"/>
</dbReference>
<evidence type="ECO:0000256" key="3">
    <source>
        <dbReference type="SAM" id="MobiDB-lite"/>
    </source>
</evidence>
<gene>
    <name evidence="5" type="ORF">BN869_000005710_1</name>
</gene>
<dbReference type="InterPro" id="IPR013763">
    <property type="entry name" value="Cyclin-like_dom"/>
</dbReference>
<dbReference type="AlphaFoldDB" id="A0A0B7JX56"/>
<organism evidence="5">
    <name type="scientific">Bionectria ochroleuca</name>
    <name type="common">Gliocladium roseum</name>
    <dbReference type="NCBI Taxonomy" id="29856"/>
    <lineage>
        <taxon>Eukaryota</taxon>
        <taxon>Fungi</taxon>
        <taxon>Dikarya</taxon>
        <taxon>Ascomycota</taxon>
        <taxon>Pezizomycotina</taxon>
        <taxon>Sordariomycetes</taxon>
        <taxon>Hypocreomycetidae</taxon>
        <taxon>Hypocreales</taxon>
        <taxon>Bionectriaceae</taxon>
        <taxon>Clonostachys</taxon>
    </lineage>
</organism>
<feature type="compositionally biased region" description="Basic and acidic residues" evidence="3">
    <location>
        <begin position="305"/>
        <end position="314"/>
    </location>
</feature>
<proteinExistence type="inferred from homology"/>
<dbReference type="InterPro" id="IPR031658">
    <property type="entry name" value="Cyclin_C_2"/>
</dbReference>